<dbReference type="HOGENOM" id="CLU_1406558_0_0_9"/>
<evidence type="ECO:0000256" key="1">
    <source>
        <dbReference type="SAM" id="Phobius"/>
    </source>
</evidence>
<dbReference type="EMBL" id="CP001056">
    <property type="protein sequence ID" value="ACD22979.1"/>
    <property type="molecule type" value="Genomic_DNA"/>
</dbReference>
<dbReference type="AlphaFoldDB" id="B2TI66"/>
<keyword evidence="1" id="KW-0812">Transmembrane</keyword>
<feature type="transmembrane region" description="Helical" evidence="1">
    <location>
        <begin position="111"/>
        <end position="133"/>
    </location>
</feature>
<keyword evidence="1" id="KW-1133">Transmembrane helix</keyword>
<accession>B2TI66</accession>
<keyword evidence="1" id="KW-0472">Membrane</keyword>
<reference evidence="2" key="1">
    <citation type="submission" date="2009-06" db="EMBL/GenBank/DDBJ databases">
        <authorList>
            <consortium name="US DOE Joint Genome Institute (JGI-PGF)"/>
            <person name="Lucas S."/>
            <person name="Copeland A."/>
            <person name="Lapidus A."/>
            <person name="Glavina del Rio T."/>
            <person name="Dalin E."/>
            <person name="Tice H."/>
            <person name="Bruce D."/>
            <person name="Goodwin L."/>
            <person name="Pitluck S."/>
            <person name="Kyrpides N."/>
            <person name="Mavromatis K."/>
            <person name="Ivanova N."/>
            <person name="Saunders E."/>
            <person name="Brettin T."/>
            <person name="Detter J.C."/>
            <person name="Han C."/>
            <person name="Larimer F."/>
            <person name="Land M."/>
            <person name="Hauser L."/>
            <person name="Markowitz V."/>
            <person name="Cheng J.-F."/>
            <person name="Hugenholtz P."/>
            <person name="Woyke T."/>
            <person name="Wu D."/>
            <person name="Gronow S."/>
            <person name="Klenk H.-P."/>
            <person name="Eisen J.A."/>
        </authorList>
    </citation>
    <scope>NUCLEOTIDE SEQUENCE</scope>
    <source>
        <strain evidence="2">Eklund 17B</strain>
    </source>
</reference>
<sequence>MGEEEKWPLYDGYCNIYNGEINYCKLKDKKEKIIKFELSSITSMEKELKDDWVLVRFNDGGKVIKKEFKFKNTGDGEKFINVVLNSSAVDKFNDRTEEISFYNAIRTPLNIFLYTVAIILLFIGGAYGIVYAAQIMGMSTVRIPVVLLIPMKIVEALGINKCFMIIGVISLFCFAGALKRVVKRPKGRVVRTI</sequence>
<accession>U4P8K8</accession>
<organism evidence="2">
    <name type="scientific">Clostridium botulinum (strain Eklund 17B / Type B)</name>
    <dbReference type="NCBI Taxonomy" id="935198"/>
    <lineage>
        <taxon>Bacteria</taxon>
        <taxon>Bacillati</taxon>
        <taxon>Bacillota</taxon>
        <taxon>Clostridia</taxon>
        <taxon>Eubacteriales</taxon>
        <taxon>Clostridiaceae</taxon>
        <taxon>Clostridium</taxon>
    </lineage>
</organism>
<protein>
    <submittedName>
        <fullName evidence="2">Uncharacterized protein</fullName>
    </submittedName>
</protein>
<gene>
    <name evidence="2" type="ordered locus">CLL_A1765</name>
</gene>
<dbReference type="PATRIC" id="fig|935198.13.peg.1713"/>
<feature type="transmembrane region" description="Helical" evidence="1">
    <location>
        <begin position="153"/>
        <end position="178"/>
    </location>
</feature>
<name>B2TI66_CLOBB</name>
<proteinExistence type="predicted"/>
<evidence type="ECO:0000313" key="2">
    <source>
        <dbReference type="EMBL" id="ACD22979.1"/>
    </source>
</evidence>
<reference evidence="2" key="2">
    <citation type="submission" date="2009-08" db="EMBL/GenBank/DDBJ databases">
        <authorList>
            <person name="Shrivastava S."/>
            <person name="Brinkac L.M."/>
            <person name="Dodson R.J."/>
            <person name="Harkins D.M."/>
            <person name="Durkin A.S."/>
            <person name="Sutton G."/>
        </authorList>
    </citation>
    <scope>NUCLEOTIDE SEQUENCE</scope>
    <source>
        <strain evidence="2">Eklund 17B</strain>
    </source>
</reference>
<dbReference type="KEGG" id="cbk:CLL_A1765"/>